<organism evidence="2 3">
    <name type="scientific">Alistipes finegoldii (strain DSM 17242 / JCM 16770 / CCUG 46020 / CIP 107999 / KCTC 15236 / AHN 2437)</name>
    <dbReference type="NCBI Taxonomy" id="679935"/>
    <lineage>
        <taxon>Bacteria</taxon>
        <taxon>Pseudomonadati</taxon>
        <taxon>Bacteroidota</taxon>
        <taxon>Bacteroidia</taxon>
        <taxon>Bacteroidales</taxon>
        <taxon>Rikenellaceae</taxon>
        <taxon>Alistipes</taxon>
    </lineage>
</organism>
<dbReference type="eggNOG" id="COG0175">
    <property type="taxonomic scope" value="Bacteria"/>
</dbReference>
<dbReference type="Proteomes" id="UP000006052">
    <property type="component" value="Chromosome"/>
</dbReference>
<dbReference type="EMBL" id="CP003274">
    <property type="protein sequence ID" value="AFL78417.1"/>
    <property type="molecule type" value="Genomic_DNA"/>
</dbReference>
<proteinExistence type="predicted"/>
<dbReference type="RefSeq" id="WP_014775763.1">
    <property type="nucleotide sequence ID" value="NC_018011.1"/>
</dbReference>
<dbReference type="GeneID" id="79838724"/>
<feature type="domain" description="Phosphoadenosine phosphosulphate reductase" evidence="1">
    <location>
        <begin position="156"/>
        <end position="235"/>
    </location>
</feature>
<sequence>MQTDILSYDKYLVQFSGGKDSSAVFLYLLEEGVSLNKIELWHQDIDGCGVAFFDWKITRNYCRCFAHAFGVPLYLQWKEGGFQRELLRKNARTAPTCFELTDGTVACSGGKRGNPGTRMKFPQLSGSLRTRWCSAYLKIDVCTAAIVNQSRFKGCRTLVLSGERGEESPQRARYAIWERDPSDLRESLKNARLVDRHRPIRDWPEKKVWAILEKYRIRVHPCYYMGWSRCSCLFCIFGNADQYASAACIEPLRMQQLIDLEQVLGCTVKRNKTLLDLCKTGRPYAAIDEQLRVLSSQEYYDLPVIMPSREKWILPAGAFAKK</sequence>
<dbReference type="Pfam" id="PF01507">
    <property type="entry name" value="PAPS_reduct"/>
    <property type="match status" value="1"/>
</dbReference>
<gene>
    <name evidence="2" type="ordered locus">Alfi_2125</name>
</gene>
<evidence type="ECO:0000259" key="1">
    <source>
        <dbReference type="Pfam" id="PF01507"/>
    </source>
</evidence>
<evidence type="ECO:0000313" key="2">
    <source>
        <dbReference type="EMBL" id="AFL78417.1"/>
    </source>
</evidence>
<dbReference type="Gene3D" id="3.40.50.620">
    <property type="entry name" value="HUPs"/>
    <property type="match status" value="1"/>
</dbReference>
<dbReference type="KEGG" id="afd:Alfi_2125"/>
<dbReference type="AlphaFoldDB" id="I3YN49"/>
<reference evidence="3" key="1">
    <citation type="journal article" date="2013" name="Stand. Genomic Sci.">
        <title>Complete genome sequence of the bile-resistant pigment-producing anaerobe Alistipes finegoldii type strain (AHN2437(T)).</title>
        <authorList>
            <person name="Mavromatis K."/>
            <person name="Stackebrandt E."/>
            <person name="Munk C."/>
            <person name="Lapidus A."/>
            <person name="Nolan M."/>
            <person name="Lucas S."/>
            <person name="Hammon N."/>
            <person name="Deshpande S."/>
            <person name="Cheng J.F."/>
            <person name="Tapia R."/>
            <person name="Goodwin L.A."/>
            <person name="Pitluck S."/>
            <person name="Liolios K."/>
            <person name="Pagani I."/>
            <person name="Ivanova N."/>
            <person name="Mikhailova N."/>
            <person name="Huntemann M."/>
            <person name="Pati A."/>
            <person name="Chen A."/>
            <person name="Palaniappan K."/>
            <person name="Land M."/>
            <person name="Hauser L."/>
            <person name="Rohde M."/>
            <person name="Gronow S."/>
            <person name="Goker M."/>
            <person name="Detter J.C."/>
            <person name="Bristow J."/>
            <person name="Eisen J.A."/>
            <person name="Markowitz V."/>
            <person name="Hugenholtz P."/>
            <person name="Kyrpides N.C."/>
            <person name="Klenk H.P."/>
            <person name="Woyke T."/>
        </authorList>
    </citation>
    <scope>NUCLEOTIDE SEQUENCE</scope>
    <source>
        <strain evidence="3">DSM 17242 / JCM 16770 / AHN 2437 / CCUG 46020 / CIP 107999</strain>
    </source>
</reference>
<dbReference type="PANTHER" id="PTHR43196">
    <property type="entry name" value="SULFATE ADENYLYLTRANSFERASE SUBUNIT 2"/>
    <property type="match status" value="1"/>
</dbReference>
<accession>I3YN49</accession>
<dbReference type="PATRIC" id="fig|679935.3.peg.2052"/>
<dbReference type="InterPro" id="IPR014729">
    <property type="entry name" value="Rossmann-like_a/b/a_fold"/>
</dbReference>
<dbReference type="InterPro" id="IPR002500">
    <property type="entry name" value="PAPS_reduct_dom"/>
</dbReference>
<dbReference type="GO" id="GO:0003824">
    <property type="term" value="F:catalytic activity"/>
    <property type="evidence" value="ECO:0007669"/>
    <property type="project" value="InterPro"/>
</dbReference>
<protein>
    <submittedName>
        <fullName evidence="2">PAPS reductase/FAD synthetase family protein</fullName>
    </submittedName>
</protein>
<dbReference type="PANTHER" id="PTHR43196:SF2">
    <property type="entry name" value="PHOSPHOADENOSINE PHOSPHOSULFATE REDUCTASE"/>
    <property type="match status" value="1"/>
</dbReference>
<evidence type="ECO:0000313" key="3">
    <source>
        <dbReference type="Proteomes" id="UP000006052"/>
    </source>
</evidence>
<dbReference type="SUPFAM" id="SSF52402">
    <property type="entry name" value="Adenine nucleotide alpha hydrolases-like"/>
    <property type="match status" value="1"/>
</dbReference>
<dbReference type="HOGENOM" id="CLU_051154_0_0_10"/>
<dbReference type="InterPro" id="IPR050128">
    <property type="entry name" value="Sulfate_adenylyltrnsfr_sub2"/>
</dbReference>
<dbReference type="STRING" id="679935.Alfi_2125"/>
<name>I3YN49_ALIFI</name>